<evidence type="ECO:0000256" key="3">
    <source>
        <dbReference type="ARBA" id="ARBA00022723"/>
    </source>
</evidence>
<keyword evidence="3 12" id="KW-0479">Metal-binding</keyword>
<evidence type="ECO:0000256" key="11">
    <source>
        <dbReference type="PROSITE-ProRule" id="PRU00042"/>
    </source>
</evidence>
<dbReference type="InterPro" id="IPR050331">
    <property type="entry name" value="Zinc_finger"/>
</dbReference>
<protein>
    <submittedName>
        <fullName evidence="16">Uncharacterized protein</fullName>
    </submittedName>
</protein>
<evidence type="ECO:0000256" key="1">
    <source>
        <dbReference type="ARBA" id="ARBA00004123"/>
    </source>
</evidence>
<feature type="domain" description="C2H2-type" evidence="14">
    <location>
        <begin position="261"/>
        <end position="288"/>
    </location>
</feature>
<name>A0A7R9JQP2_TIMGE</name>
<feature type="compositionally biased region" description="Polar residues" evidence="13">
    <location>
        <begin position="148"/>
        <end position="169"/>
    </location>
</feature>
<reference evidence="16" key="1">
    <citation type="submission" date="2020-11" db="EMBL/GenBank/DDBJ databases">
        <authorList>
            <person name="Tran Van P."/>
        </authorList>
    </citation>
    <scope>NUCLEOTIDE SEQUENCE</scope>
</reference>
<keyword evidence="7" id="KW-0805">Transcription regulation</keyword>
<dbReference type="InterPro" id="IPR013087">
    <property type="entry name" value="Znf_C2H2_type"/>
</dbReference>
<keyword evidence="10" id="KW-0539">Nucleus</keyword>
<evidence type="ECO:0000256" key="12">
    <source>
        <dbReference type="PROSITE-ProRule" id="PRU01263"/>
    </source>
</evidence>
<dbReference type="Gene3D" id="3.40.1800.20">
    <property type="match status" value="1"/>
</dbReference>
<feature type="domain" description="C2H2-type" evidence="14">
    <location>
        <begin position="317"/>
        <end position="344"/>
    </location>
</feature>
<dbReference type="PANTHER" id="PTHR16515:SF49">
    <property type="entry name" value="GASTRULA ZINC FINGER PROTEIN XLCGF49.1-LIKE-RELATED"/>
    <property type="match status" value="1"/>
</dbReference>
<dbReference type="GO" id="GO:0010468">
    <property type="term" value="P:regulation of gene expression"/>
    <property type="evidence" value="ECO:0007669"/>
    <property type="project" value="TreeGrafter"/>
</dbReference>
<sequence length="371" mass="41786">MSFTDVCRLCMTNKGIMLPLFEEGKSGCRTPLSCRIMSFVRIEILPGDGLPAQVCHKCVFQINTSYDFIQVCENSDMKLRQFLAGFKLGAKSLFQSQIAEDGEIENLEVKREAQMQGMGKTYSTEMDTRIKGGSSDLNMFVANEKPHQSTCDSINNQESLTDMSGNSSSSREDDKAWDQFGKKKKQPDINTYYCPSNSLPVPCHFLNGDIKNRTVHNNASLPELGEGYVSNSSYSCLVGMNVFPQDSHLKCFQGRLTEKQFKCNICEKTFTQNSSLNIHMKLHRGQKDYTCQICSRSFAQNSSLKSHIRLHTGQKPFSCPFCMKAFAQQSNLRSHVRIHTGEKPFSCFVCKKTFTQKSSLNNHVKTTHGVV</sequence>
<feature type="domain" description="ZAD" evidence="15">
    <location>
        <begin position="5"/>
        <end position="82"/>
    </location>
</feature>
<keyword evidence="8" id="KW-0238">DNA-binding</keyword>
<dbReference type="GO" id="GO:1990837">
    <property type="term" value="F:sequence-specific double-stranded DNA binding"/>
    <property type="evidence" value="ECO:0007669"/>
    <property type="project" value="UniProtKB-ARBA"/>
</dbReference>
<dbReference type="PROSITE" id="PS51915">
    <property type="entry name" value="ZAD"/>
    <property type="match status" value="1"/>
</dbReference>
<keyword evidence="9" id="KW-0804">Transcription</keyword>
<evidence type="ECO:0000256" key="4">
    <source>
        <dbReference type="ARBA" id="ARBA00022737"/>
    </source>
</evidence>
<evidence type="ECO:0000259" key="15">
    <source>
        <dbReference type="PROSITE" id="PS51915"/>
    </source>
</evidence>
<evidence type="ECO:0000259" key="14">
    <source>
        <dbReference type="PROSITE" id="PS50157"/>
    </source>
</evidence>
<dbReference type="Gene3D" id="3.30.160.60">
    <property type="entry name" value="Classic Zinc Finger"/>
    <property type="match status" value="4"/>
</dbReference>
<dbReference type="FunFam" id="3.30.160.60:FF:000104">
    <property type="entry name" value="Transcriptional repressor protein YY1"/>
    <property type="match status" value="1"/>
</dbReference>
<dbReference type="AlphaFoldDB" id="A0A7R9JQP2"/>
<dbReference type="PROSITE" id="PS00028">
    <property type="entry name" value="ZINC_FINGER_C2H2_1"/>
    <property type="match status" value="4"/>
</dbReference>
<dbReference type="Pfam" id="PF07776">
    <property type="entry name" value="zf-AD"/>
    <property type="match status" value="1"/>
</dbReference>
<dbReference type="SMART" id="SM00355">
    <property type="entry name" value="ZnF_C2H2"/>
    <property type="match status" value="4"/>
</dbReference>
<feature type="binding site" evidence="12">
    <location>
        <position position="7"/>
    </location>
    <ligand>
        <name>Zn(2+)</name>
        <dbReference type="ChEBI" id="CHEBI:29105"/>
    </ligand>
</feature>
<feature type="region of interest" description="Disordered" evidence="13">
    <location>
        <begin position="147"/>
        <end position="181"/>
    </location>
</feature>
<dbReference type="InterPro" id="IPR036236">
    <property type="entry name" value="Znf_C2H2_sf"/>
</dbReference>
<evidence type="ECO:0000256" key="7">
    <source>
        <dbReference type="ARBA" id="ARBA00023015"/>
    </source>
</evidence>
<gene>
    <name evidence="16" type="ORF">TGEB3V08_LOCUS1635</name>
</gene>
<feature type="domain" description="C2H2-type" evidence="14">
    <location>
        <begin position="345"/>
        <end position="368"/>
    </location>
</feature>
<dbReference type="FunFam" id="3.30.160.60:FF:000303">
    <property type="entry name" value="Zinc finger protein 41"/>
    <property type="match status" value="1"/>
</dbReference>
<accession>A0A7R9JQP2</accession>
<evidence type="ECO:0000256" key="6">
    <source>
        <dbReference type="ARBA" id="ARBA00022833"/>
    </source>
</evidence>
<keyword evidence="6 12" id="KW-0862">Zinc</keyword>
<feature type="binding site" evidence="12">
    <location>
        <position position="10"/>
    </location>
    <ligand>
        <name>Zn(2+)</name>
        <dbReference type="ChEBI" id="CHEBI:29105"/>
    </ligand>
</feature>
<evidence type="ECO:0000256" key="5">
    <source>
        <dbReference type="ARBA" id="ARBA00022771"/>
    </source>
</evidence>
<dbReference type="FunFam" id="3.30.160.60:FF:000624">
    <property type="entry name" value="zinc finger protein 697"/>
    <property type="match status" value="1"/>
</dbReference>
<evidence type="ECO:0000256" key="8">
    <source>
        <dbReference type="ARBA" id="ARBA00023125"/>
    </source>
</evidence>
<dbReference type="InterPro" id="IPR012934">
    <property type="entry name" value="Znf_AD"/>
</dbReference>
<comment type="similarity">
    <text evidence="2">Belongs to the krueppel C2H2-type zinc-finger protein family.</text>
</comment>
<proteinExistence type="inferred from homology"/>
<keyword evidence="4" id="KW-0677">Repeat</keyword>
<dbReference type="PROSITE" id="PS50157">
    <property type="entry name" value="ZINC_FINGER_C2H2_2"/>
    <property type="match status" value="4"/>
</dbReference>
<dbReference type="Pfam" id="PF00096">
    <property type="entry name" value="zf-C2H2"/>
    <property type="match status" value="4"/>
</dbReference>
<evidence type="ECO:0000256" key="2">
    <source>
        <dbReference type="ARBA" id="ARBA00006991"/>
    </source>
</evidence>
<organism evidence="16">
    <name type="scientific">Timema genevievae</name>
    <name type="common">Walking stick</name>
    <dbReference type="NCBI Taxonomy" id="629358"/>
    <lineage>
        <taxon>Eukaryota</taxon>
        <taxon>Metazoa</taxon>
        <taxon>Ecdysozoa</taxon>
        <taxon>Arthropoda</taxon>
        <taxon>Hexapoda</taxon>
        <taxon>Insecta</taxon>
        <taxon>Pterygota</taxon>
        <taxon>Neoptera</taxon>
        <taxon>Polyneoptera</taxon>
        <taxon>Phasmatodea</taxon>
        <taxon>Timematodea</taxon>
        <taxon>Timematoidea</taxon>
        <taxon>Timematidae</taxon>
        <taxon>Timema</taxon>
    </lineage>
</organism>
<feature type="binding site" evidence="12">
    <location>
        <position position="55"/>
    </location>
    <ligand>
        <name>Zn(2+)</name>
        <dbReference type="ChEBI" id="CHEBI:29105"/>
    </ligand>
</feature>
<dbReference type="GO" id="GO:0008270">
    <property type="term" value="F:zinc ion binding"/>
    <property type="evidence" value="ECO:0007669"/>
    <property type="project" value="UniProtKB-UniRule"/>
</dbReference>
<evidence type="ECO:0000313" key="16">
    <source>
        <dbReference type="EMBL" id="CAD7587440.1"/>
    </source>
</evidence>
<comment type="subcellular location">
    <subcellularLocation>
        <location evidence="1">Nucleus</location>
    </subcellularLocation>
</comment>
<evidence type="ECO:0000256" key="13">
    <source>
        <dbReference type="SAM" id="MobiDB-lite"/>
    </source>
</evidence>
<dbReference type="PANTHER" id="PTHR16515">
    <property type="entry name" value="PR DOMAIN ZINC FINGER PROTEIN"/>
    <property type="match status" value="1"/>
</dbReference>
<keyword evidence="5 11" id="KW-0863">Zinc-finger</keyword>
<feature type="compositionally biased region" description="Basic and acidic residues" evidence="13">
    <location>
        <begin position="170"/>
        <end position="181"/>
    </location>
</feature>
<dbReference type="SUPFAM" id="SSF57667">
    <property type="entry name" value="beta-beta-alpha zinc fingers"/>
    <property type="match status" value="2"/>
</dbReference>
<dbReference type="SMART" id="SM00868">
    <property type="entry name" value="zf-AD"/>
    <property type="match status" value="1"/>
</dbReference>
<dbReference type="GO" id="GO:0005634">
    <property type="term" value="C:nucleus"/>
    <property type="evidence" value="ECO:0007669"/>
    <property type="project" value="UniProtKB-SubCell"/>
</dbReference>
<dbReference type="SUPFAM" id="SSF57716">
    <property type="entry name" value="Glucocorticoid receptor-like (DNA-binding domain)"/>
    <property type="match status" value="1"/>
</dbReference>
<feature type="domain" description="C2H2-type" evidence="14">
    <location>
        <begin position="289"/>
        <end position="316"/>
    </location>
</feature>
<dbReference type="FunFam" id="3.30.160.60:FF:001506">
    <property type="entry name" value="Zinc finger protein"/>
    <property type="match status" value="1"/>
</dbReference>
<feature type="binding site" evidence="12">
    <location>
        <position position="58"/>
    </location>
    <ligand>
        <name>Zn(2+)</name>
        <dbReference type="ChEBI" id="CHEBI:29105"/>
    </ligand>
</feature>
<dbReference type="EMBL" id="OE839496">
    <property type="protein sequence ID" value="CAD7587440.1"/>
    <property type="molecule type" value="Genomic_DNA"/>
</dbReference>
<evidence type="ECO:0000256" key="9">
    <source>
        <dbReference type="ARBA" id="ARBA00023163"/>
    </source>
</evidence>
<evidence type="ECO:0000256" key="10">
    <source>
        <dbReference type="ARBA" id="ARBA00023242"/>
    </source>
</evidence>